<dbReference type="RefSeq" id="WP_121036914.1">
    <property type="nucleotide sequence ID" value="NZ_RCDC01000004.1"/>
</dbReference>
<keyword evidence="3" id="KW-0281">Fimbrium</keyword>
<name>A0A498CGA0_9GAMM</name>
<organism evidence="5 6">
    <name type="scientific">Stenotrophomonas rhizophila</name>
    <dbReference type="NCBI Taxonomy" id="216778"/>
    <lineage>
        <taxon>Bacteria</taxon>
        <taxon>Pseudomonadati</taxon>
        <taxon>Pseudomonadota</taxon>
        <taxon>Gammaproteobacteria</taxon>
        <taxon>Lysobacterales</taxon>
        <taxon>Lysobacteraceae</taxon>
        <taxon>Stenotrophomonas</taxon>
    </lineage>
</organism>
<protein>
    <submittedName>
        <fullName evidence="5">Type 1 fimbria pilin</fullName>
    </submittedName>
</protein>
<dbReference type="Gene3D" id="2.60.40.1090">
    <property type="entry name" value="Fimbrial-type adhesion domain"/>
    <property type="match status" value="1"/>
</dbReference>
<dbReference type="PANTHER" id="PTHR33420:SF14">
    <property type="entry name" value="TYPE 1 FIMBRIN D-MANNOSE SPECIFIC ADHESIN"/>
    <property type="match status" value="1"/>
</dbReference>
<evidence type="ECO:0000313" key="5">
    <source>
        <dbReference type="EMBL" id="RLK56013.1"/>
    </source>
</evidence>
<evidence type="ECO:0000256" key="1">
    <source>
        <dbReference type="ARBA" id="ARBA00004561"/>
    </source>
</evidence>
<dbReference type="GO" id="GO:0009289">
    <property type="term" value="C:pilus"/>
    <property type="evidence" value="ECO:0007669"/>
    <property type="project" value="UniProtKB-SubCell"/>
</dbReference>
<reference evidence="5 6" key="1">
    <citation type="submission" date="2018-10" db="EMBL/GenBank/DDBJ databases">
        <title>Comparative analysis of microorganisms from saline springs in Andes Mountain Range, Colombia.</title>
        <authorList>
            <person name="Rubin E."/>
        </authorList>
    </citation>
    <scope>NUCLEOTIDE SEQUENCE [LARGE SCALE GENOMIC DNA]</scope>
    <source>
        <strain evidence="5 6">USBA GBX 843</strain>
    </source>
</reference>
<evidence type="ECO:0000256" key="3">
    <source>
        <dbReference type="ARBA" id="ARBA00023263"/>
    </source>
</evidence>
<comment type="subcellular location">
    <subcellularLocation>
        <location evidence="1">Fimbrium</location>
    </subcellularLocation>
</comment>
<evidence type="ECO:0000256" key="2">
    <source>
        <dbReference type="ARBA" id="ARBA00006671"/>
    </source>
</evidence>
<dbReference type="AlphaFoldDB" id="A0A498CGA0"/>
<feature type="signal peptide" evidence="4">
    <location>
        <begin position="1"/>
        <end position="20"/>
    </location>
</feature>
<proteinExistence type="inferred from homology"/>
<comment type="similarity">
    <text evidence="2">Belongs to the fimbrial protein family.</text>
</comment>
<dbReference type="GO" id="GO:0043709">
    <property type="term" value="P:cell adhesion involved in single-species biofilm formation"/>
    <property type="evidence" value="ECO:0007669"/>
    <property type="project" value="TreeGrafter"/>
</dbReference>
<evidence type="ECO:0000256" key="4">
    <source>
        <dbReference type="SAM" id="SignalP"/>
    </source>
</evidence>
<dbReference type="InterPro" id="IPR008966">
    <property type="entry name" value="Adhesion_dom_sf"/>
</dbReference>
<dbReference type="InterPro" id="IPR036937">
    <property type="entry name" value="Adhesion_dom_fimbrial_sf"/>
</dbReference>
<comment type="caution">
    <text evidence="5">The sequence shown here is derived from an EMBL/GenBank/DDBJ whole genome shotgun (WGS) entry which is preliminary data.</text>
</comment>
<gene>
    <name evidence="5" type="ORF">BCL79_0385</name>
</gene>
<sequence>MNLLNCLPLLALCACPLAAAQSTVRVDLNGSIQAGTCTAAAVSKTIPAVGANVFPQVAGNTGAAAASYTNFEIALTGCSGVTGATFQMGAVADASTQANVFRNKATNGAPFTGYWIKEGTGRCASGTTVAPGAAITRNFTGATYQLYLCAQYVKIAGGLVSMGPLSTNFTVTITYR</sequence>
<dbReference type="Proteomes" id="UP000274786">
    <property type="component" value="Unassembled WGS sequence"/>
</dbReference>
<evidence type="ECO:0000313" key="6">
    <source>
        <dbReference type="Proteomes" id="UP000274786"/>
    </source>
</evidence>
<feature type="chain" id="PRO_5019710799" evidence="4">
    <location>
        <begin position="21"/>
        <end position="176"/>
    </location>
</feature>
<dbReference type="PANTHER" id="PTHR33420">
    <property type="entry name" value="FIMBRIAL SUBUNIT ELFA-RELATED"/>
    <property type="match status" value="1"/>
</dbReference>
<dbReference type="EMBL" id="RCDC01000004">
    <property type="protein sequence ID" value="RLK56013.1"/>
    <property type="molecule type" value="Genomic_DNA"/>
</dbReference>
<dbReference type="InterPro" id="IPR050263">
    <property type="entry name" value="Bact_Fimbrial_Adh_Pro"/>
</dbReference>
<accession>A0A498CGA0</accession>
<dbReference type="SUPFAM" id="SSF49401">
    <property type="entry name" value="Bacterial adhesins"/>
    <property type="match status" value="1"/>
</dbReference>
<keyword evidence="4" id="KW-0732">Signal</keyword>